<feature type="compositionally biased region" description="Basic and acidic residues" evidence="1">
    <location>
        <begin position="114"/>
        <end position="136"/>
    </location>
</feature>
<evidence type="ECO:0000313" key="4">
    <source>
        <dbReference type="Proteomes" id="UP001203058"/>
    </source>
</evidence>
<comment type="caution">
    <text evidence="3">The sequence shown here is derived from an EMBL/GenBank/DDBJ whole genome shotgun (WGS) entry which is preliminary data.</text>
</comment>
<accession>A0ABS9VLB9</accession>
<evidence type="ECO:0000313" key="3">
    <source>
        <dbReference type="EMBL" id="MCH8615762.1"/>
    </source>
</evidence>
<proteinExistence type="predicted"/>
<protein>
    <recommendedName>
        <fullName evidence="2">J domain-containing protein</fullName>
    </recommendedName>
</protein>
<dbReference type="EMBL" id="JAKZHW010000001">
    <property type="protein sequence ID" value="MCH8615762.1"/>
    <property type="molecule type" value="Genomic_DNA"/>
</dbReference>
<dbReference type="InterPro" id="IPR036869">
    <property type="entry name" value="J_dom_sf"/>
</dbReference>
<dbReference type="InterPro" id="IPR001623">
    <property type="entry name" value="DnaJ_domain"/>
</dbReference>
<feature type="domain" description="J" evidence="2">
    <location>
        <begin position="10"/>
        <end position="68"/>
    </location>
</feature>
<dbReference type="SUPFAM" id="SSF46565">
    <property type="entry name" value="Chaperone J-domain"/>
    <property type="match status" value="1"/>
</dbReference>
<dbReference type="Gene3D" id="1.10.287.110">
    <property type="entry name" value="DnaJ domain"/>
    <property type="match status" value="1"/>
</dbReference>
<feature type="region of interest" description="Disordered" evidence="1">
    <location>
        <begin position="113"/>
        <end position="138"/>
    </location>
</feature>
<keyword evidence="4" id="KW-1185">Reference proteome</keyword>
<name>A0ABS9VLB9_9SPHN</name>
<evidence type="ECO:0000256" key="1">
    <source>
        <dbReference type="SAM" id="MobiDB-lite"/>
    </source>
</evidence>
<reference evidence="3 4" key="1">
    <citation type="submission" date="2022-03" db="EMBL/GenBank/DDBJ databases">
        <authorList>
            <person name="Jo J.-H."/>
            <person name="Im W.-T."/>
        </authorList>
    </citation>
    <scope>NUCLEOTIDE SEQUENCE [LARGE SCALE GENOMIC DNA]</scope>
    <source>
        <strain evidence="3 4">SM33</strain>
    </source>
</reference>
<organism evidence="3 4">
    <name type="scientific">Sphingomonas telluris</name>
    <dbReference type="NCBI Taxonomy" id="2907998"/>
    <lineage>
        <taxon>Bacteria</taxon>
        <taxon>Pseudomonadati</taxon>
        <taxon>Pseudomonadota</taxon>
        <taxon>Alphaproteobacteria</taxon>
        <taxon>Sphingomonadales</taxon>
        <taxon>Sphingomonadaceae</taxon>
        <taxon>Sphingomonas</taxon>
    </lineage>
</organism>
<evidence type="ECO:0000259" key="2">
    <source>
        <dbReference type="PROSITE" id="PS50076"/>
    </source>
</evidence>
<dbReference type="RefSeq" id="WP_241446604.1">
    <property type="nucleotide sequence ID" value="NZ_JAKZHW010000001.1"/>
</dbReference>
<gene>
    <name evidence="3" type="ORF">LZ016_06565</name>
</gene>
<dbReference type="Proteomes" id="UP001203058">
    <property type="component" value="Unassembled WGS sequence"/>
</dbReference>
<sequence length="344" mass="35934">MDATVKTGPNHYEILGLTPDASSQDIAQAFAKELSLTALRPMGHLAQVSVAHATLRDPIKRKAYDASLRAEPESEASRLIERLQGASFVARPSGVPEPVEAPSIEAQATFVPAETHRPSPPKIDEPAEPARPRPEPDAGSLTALYFDEMDRARGASRIPDAWKLPALGMGALVLAVGVGAWLGLGAGNGGDGAKPADALNMVPAKTAPQLAVASPPPAAVVEEPAAEQQVRPVVPRTRVAARPVPQLVEPEPTQTDVASQEVVIEPPAEQAPTDAPAAEAVSATMPLPNAVIARTIGRIGYACGEVASTSAVEGKPGVFTVTCTSGHSYRATPLRGRYHFRRLG</sequence>
<dbReference type="PROSITE" id="PS50076">
    <property type="entry name" value="DNAJ_2"/>
    <property type="match status" value="1"/>
</dbReference>